<feature type="transmembrane region" description="Helical" evidence="2">
    <location>
        <begin position="198"/>
        <end position="217"/>
    </location>
</feature>
<sequence>MTSTAHLGASGRGRTADAPERSRTAGGRGPLGGLVWLVWRQHRLVLGVLLTAAVGGTVWCAVLRGRMAGFIDAHHIAGCSQISLVARCSGTQGAVNAFRDAYSSSMTLVEMGLVLLPVLIGLFLGAPLIARELEAGTHQLVLTQSVGPVRWLVAKVALPAAIVFAATTLLSAAFTWLWQVGGDEVSGSYWYSTGGFHSLGPVPVAYSLLGLAIGLLTGLLLRRTVVSMGVTLAATALVQYAFMQLRPYLMPIVTTKFGPGQPTQLPDNAWQVGQGYYTSSGAHVPDVPCLPDQDFAGCLRREHVVGQYMDQHPVTHHWPLAWIESGIVLALAAALVVITFRVVRRRYG</sequence>
<keyword evidence="4" id="KW-1185">Reference proteome</keyword>
<dbReference type="RefSeq" id="WP_129246592.1">
    <property type="nucleotide sequence ID" value="NZ_JABZEL010000009.1"/>
</dbReference>
<comment type="caution">
    <text evidence="3">The sequence shown here is derived from an EMBL/GenBank/DDBJ whole genome shotgun (WGS) entry which is preliminary data.</text>
</comment>
<accession>A0A4Q1R5S7</accession>
<proteinExistence type="predicted"/>
<dbReference type="GeneID" id="95778008"/>
<dbReference type="EMBL" id="SDIF01000016">
    <property type="protein sequence ID" value="RXS68583.1"/>
    <property type="molecule type" value="Genomic_DNA"/>
</dbReference>
<organism evidence="3 4">
    <name type="scientific">Streptomyces sioyaensis</name>
    <dbReference type="NCBI Taxonomy" id="67364"/>
    <lineage>
        <taxon>Bacteria</taxon>
        <taxon>Bacillati</taxon>
        <taxon>Actinomycetota</taxon>
        <taxon>Actinomycetes</taxon>
        <taxon>Kitasatosporales</taxon>
        <taxon>Streptomycetaceae</taxon>
        <taxon>Streptomyces</taxon>
    </lineage>
</organism>
<protein>
    <submittedName>
        <fullName evidence="3">ABC transporter permease</fullName>
    </submittedName>
</protein>
<evidence type="ECO:0000256" key="1">
    <source>
        <dbReference type="SAM" id="MobiDB-lite"/>
    </source>
</evidence>
<feature type="transmembrane region" description="Helical" evidence="2">
    <location>
        <begin position="111"/>
        <end position="130"/>
    </location>
</feature>
<feature type="transmembrane region" description="Helical" evidence="2">
    <location>
        <begin position="44"/>
        <end position="64"/>
    </location>
</feature>
<feature type="transmembrane region" description="Helical" evidence="2">
    <location>
        <begin position="224"/>
        <end position="242"/>
    </location>
</feature>
<keyword evidence="2" id="KW-1133">Transmembrane helix</keyword>
<feature type="transmembrane region" description="Helical" evidence="2">
    <location>
        <begin position="320"/>
        <end position="343"/>
    </location>
</feature>
<keyword evidence="2" id="KW-0812">Transmembrane</keyword>
<reference evidence="3 4" key="1">
    <citation type="submission" date="2019-01" db="EMBL/GenBank/DDBJ databases">
        <title>Draft genome sequences of the type strain Streptomyces sioyaensis DSM 40032 and its novel strain, TM32, a thermotolerant antibiotics-producing actinobacterium.</title>
        <authorList>
            <person name="Nakaew N."/>
            <person name="Lumyong S."/>
            <person name="Sloan W.T."/>
            <person name="Sungthong R."/>
        </authorList>
    </citation>
    <scope>NUCLEOTIDE SEQUENCE [LARGE SCALE GENOMIC DNA]</scope>
    <source>
        <strain evidence="3 4">DSM 40032</strain>
    </source>
</reference>
<dbReference type="AlphaFoldDB" id="A0A4Q1R5S7"/>
<evidence type="ECO:0000313" key="3">
    <source>
        <dbReference type="EMBL" id="RXS68583.1"/>
    </source>
</evidence>
<evidence type="ECO:0000313" key="4">
    <source>
        <dbReference type="Proteomes" id="UP000289482"/>
    </source>
</evidence>
<gene>
    <name evidence="3" type="ORF">EST54_08360</name>
</gene>
<feature type="compositionally biased region" description="Basic and acidic residues" evidence="1">
    <location>
        <begin position="14"/>
        <end position="23"/>
    </location>
</feature>
<feature type="region of interest" description="Disordered" evidence="1">
    <location>
        <begin position="1"/>
        <end position="25"/>
    </location>
</feature>
<evidence type="ECO:0000256" key="2">
    <source>
        <dbReference type="SAM" id="Phobius"/>
    </source>
</evidence>
<dbReference type="Proteomes" id="UP000289482">
    <property type="component" value="Unassembled WGS sequence"/>
</dbReference>
<keyword evidence="2" id="KW-0472">Membrane</keyword>
<feature type="transmembrane region" description="Helical" evidence="2">
    <location>
        <begin position="151"/>
        <end position="178"/>
    </location>
</feature>
<name>A0A4Q1R5S7_9ACTN</name>